<accession>A0A317ESS8</accession>
<feature type="signal peptide" evidence="1">
    <location>
        <begin position="1"/>
        <end position="34"/>
    </location>
</feature>
<name>A0A317ESS8_9SPHI</name>
<dbReference type="EMBL" id="QGNZ01000001">
    <property type="protein sequence ID" value="PWS28869.1"/>
    <property type="molecule type" value="Genomic_DNA"/>
</dbReference>
<feature type="chain" id="PRO_5016301562" evidence="1">
    <location>
        <begin position="35"/>
        <end position="1168"/>
    </location>
</feature>
<evidence type="ECO:0000259" key="2">
    <source>
        <dbReference type="Pfam" id="PF20041"/>
    </source>
</evidence>
<evidence type="ECO:0000256" key="1">
    <source>
        <dbReference type="SAM" id="SignalP"/>
    </source>
</evidence>
<evidence type="ECO:0000313" key="3">
    <source>
        <dbReference type="EMBL" id="PWS28869.1"/>
    </source>
</evidence>
<dbReference type="PANTHER" id="PTHR32305">
    <property type="match status" value="1"/>
</dbReference>
<organism evidence="3 4">
    <name type="scientific">Pedobacter yonginense</name>
    <dbReference type="NCBI Taxonomy" id="651869"/>
    <lineage>
        <taxon>Bacteria</taxon>
        <taxon>Pseudomonadati</taxon>
        <taxon>Bacteroidota</taxon>
        <taxon>Sphingobacteriia</taxon>
        <taxon>Sphingobacteriales</taxon>
        <taxon>Sphingobacteriaceae</taxon>
        <taxon>Pedobacter</taxon>
    </lineage>
</organism>
<dbReference type="OrthoDB" id="1191296at2"/>
<dbReference type="Gene3D" id="2.180.10.10">
    <property type="entry name" value="RHS repeat-associated core"/>
    <property type="match status" value="1"/>
</dbReference>
<proteinExistence type="predicted"/>
<gene>
    <name evidence="3" type="ORF">DHW03_03275</name>
</gene>
<dbReference type="Proteomes" id="UP000245379">
    <property type="component" value="Unassembled WGS sequence"/>
</dbReference>
<dbReference type="Pfam" id="PF20041">
    <property type="entry name" value="DUF6443"/>
    <property type="match status" value="1"/>
</dbReference>
<dbReference type="AlphaFoldDB" id="A0A317ESS8"/>
<protein>
    <submittedName>
        <fullName evidence="3">Sugar-binding protein</fullName>
    </submittedName>
</protein>
<dbReference type="PANTHER" id="PTHR32305:SF15">
    <property type="entry name" value="PROTEIN RHSA-RELATED"/>
    <property type="match status" value="1"/>
</dbReference>
<keyword evidence="1" id="KW-0732">Signal</keyword>
<evidence type="ECO:0000313" key="4">
    <source>
        <dbReference type="Proteomes" id="UP000245379"/>
    </source>
</evidence>
<dbReference type="NCBIfam" id="TIGR03696">
    <property type="entry name" value="Rhs_assc_core"/>
    <property type="match status" value="1"/>
</dbReference>
<dbReference type="InterPro" id="IPR045619">
    <property type="entry name" value="DUF6443"/>
</dbReference>
<comment type="caution">
    <text evidence="3">The sequence shown here is derived from an EMBL/GenBank/DDBJ whole genome shotgun (WGS) entry which is preliminary data.</text>
</comment>
<feature type="domain" description="DUF6443" evidence="2">
    <location>
        <begin position="107"/>
        <end position="225"/>
    </location>
</feature>
<sequence>MITTIRTKRSIMNRYTKFLSISLALVAQLGTARAQNLVLNTYLGQPTITAGKSVTLTDGFYAPAGSTLRIFTGTSYVNCFPLSAALSANQNYIMSRVFKTAGVNSGNIDNARSACEEMRTIAYFDGLGRPLQTVSVQASPTGKDIIQPMAYDALGRERFKYLPYSEVGNNGAYRADALSIGQPAFYTSTGDVVKTPKPFSETVFEASPLNRVLQQGAPGIIWQPSIGVDTGHVVRTDYGTNATGEVRLWTVGTNGASSLNAFYQPGKLYKTVIKDENWKTAYGKAGTTEEFKDFEGRVVLKRTWETGTKSLSTYYVYDDYGNLSYVLPPAVNENGIAGYANLASFIETDEAFLRYIYGYHYDSRKRLIEKKIPGKGWEYMVYNKLDQVVLTQDANQQTKGQWLFTKYDALGRTVYSGIYNSPDGRAAQQAKADIQTVLWEQRSTDGIGYSSSAFPQTATSNQTISYYDDYAFPGNTLGGAAAGQMDGARIKGLPTGTKITTLGTGTMLLTTFYYDEEGRTVQTRAENHLGGRDITDNTYNFAGELTASLRTHTQTLNGAETKIANRYEYDHAGRKLATMESINGQDEVTLSKLDYNELGQLKGKNLHGTDGTTFMQNTGFAYNERGWMKGSTSKEFSMELRYANGTLPQYNGNIADQKWGVGAIMPNTYTYTYDGLNRLKKGISTGIVMSEELTYDVMGNINTLNRDNTGANQYSYTGNRLNSVAGVTAQNYQYDANGNATLDGRNGMALTYNYLNLPVTANKAGVSVAYTYDASGKKLTKKCNGAIRQYVDGIEYNGNTIDIIHTEEGVAQNNSGNYSYHYNLTDHLGNVRYTFDIYNGAVRRLQADDYYAFGKRGSVSPVGLDNKYLYNGKEVQDELGEQYDYGARFYDPIIGRWNVADPLAEKMRRHSPYNYGFNNPIRFVDPDGMEGTDWVKKNDKYIWDDRVVDQKTAKEFQGDKAQYVGKSAEITPKKADGTVMGESINLNIDGTLTRDGITLENNSTEVFTNEAGSTFIPRQTDGSFYGLSVNGALVGGFGFGFGVVNDATKNSTPYFTFNGNIGFGGGIGVDIGAIKPTGGNQFAVDDFAGNGGAYNVGFNTPIGGVGVGTGGSLDSHTGGLKAMNPNNFGKNQRGYTTGQGGFSPSFIAPKGPELQVGGMYSISKTWVY</sequence>
<keyword evidence="4" id="KW-1185">Reference proteome</keyword>
<dbReference type="InterPro" id="IPR022385">
    <property type="entry name" value="Rhs_assc_core"/>
</dbReference>
<reference evidence="3 4" key="1">
    <citation type="submission" date="2018-05" db="EMBL/GenBank/DDBJ databases">
        <title>Pedobacter paludis sp. nov., isolated from wetland soil.</title>
        <authorList>
            <person name="Zhang Y."/>
            <person name="Wang G."/>
        </authorList>
    </citation>
    <scope>NUCLEOTIDE SEQUENCE [LARGE SCALE GENOMIC DNA]</scope>
    <source>
        <strain evidence="3 4">KCTC22721</strain>
    </source>
</reference>
<dbReference type="InterPro" id="IPR050708">
    <property type="entry name" value="T6SS_VgrG/RHS"/>
</dbReference>